<dbReference type="GO" id="GO:0051287">
    <property type="term" value="F:NAD binding"/>
    <property type="evidence" value="ECO:0007669"/>
    <property type="project" value="InterPro"/>
</dbReference>
<evidence type="ECO:0000256" key="2">
    <source>
        <dbReference type="ARBA" id="ARBA00023027"/>
    </source>
</evidence>
<accession>A0A5B8Y0G5</accession>
<dbReference type="OrthoDB" id="9803238at2"/>
<dbReference type="SUPFAM" id="SSF52413">
    <property type="entry name" value="UDP-glucose/GDP-mannose dehydrogenase C-terminal domain"/>
    <property type="match status" value="1"/>
</dbReference>
<dbReference type="Pfam" id="PF00984">
    <property type="entry name" value="UDPG_MGDP_dh"/>
    <property type="match status" value="1"/>
</dbReference>
<dbReference type="InterPro" id="IPR017476">
    <property type="entry name" value="UDP-Glc/GDP-Man"/>
</dbReference>
<dbReference type="InterPro" id="IPR036291">
    <property type="entry name" value="NAD(P)-bd_dom_sf"/>
</dbReference>
<dbReference type="Pfam" id="PF03721">
    <property type="entry name" value="UDPG_MGDP_dh_N"/>
    <property type="match status" value="1"/>
</dbReference>
<dbReference type="InterPro" id="IPR014027">
    <property type="entry name" value="UDP-Glc/GDP-Man_DH_C"/>
</dbReference>
<dbReference type="PANTHER" id="PTHR43491:SF1">
    <property type="entry name" value="UDP-N-ACETYL-D-MANNOSAMINE DEHYDROGENASE"/>
    <property type="match status" value="1"/>
</dbReference>
<dbReference type="PIRSF" id="PIRSF000124">
    <property type="entry name" value="UDPglc_GDPman_dh"/>
    <property type="match status" value="1"/>
</dbReference>
<feature type="domain" description="UDP-glucose/GDP-mannose dehydrogenase C-terminal" evidence="4">
    <location>
        <begin position="332"/>
        <end position="428"/>
    </location>
</feature>
<dbReference type="SMART" id="SM00984">
    <property type="entry name" value="UDPG_MGDP_dh_C"/>
    <property type="match status" value="1"/>
</dbReference>
<dbReference type="SUPFAM" id="SSF51735">
    <property type="entry name" value="NAD(P)-binding Rossmann-fold domains"/>
    <property type="match status" value="1"/>
</dbReference>
<dbReference type="GO" id="GO:0000271">
    <property type="term" value="P:polysaccharide biosynthetic process"/>
    <property type="evidence" value="ECO:0007669"/>
    <property type="project" value="InterPro"/>
</dbReference>
<dbReference type="InterPro" id="IPR008927">
    <property type="entry name" value="6-PGluconate_DH-like_C_sf"/>
</dbReference>
<sequence length="436" mass="48096">MGMSKNLLEALNSKSLTVAVIGQGYVGLPLAVEVIKSGFHCIGLDVDPEKVAGLNRGESHIIDVSDADVKELVDTGRYRATASYEDLKDADVISICVPTPLRKTRDPDVSYIQASVEAMRPHLKKSGVLVILESTTYPGTTEELVAQELASEDLVLDKNLFVAFSPERVDPGNAHYGLKNTPKVVGGVTPKSTELVEKFYSQVVDHVHAVRGAREAEMVKLLENTFRAVNIALVNEMAMMADRMGIYTWDVIEAAATKPFGYMPFFPGPGIGGHCIPLDPTYLSWKAKSYGFYNRFIELATDINGNMPRFLVNKLVRALNERGVALKGAKILLLGMAYKPNINDVRESPALDVWQLLHTEWGADVRYHDPFVDHVDDHGIKAKSVALTKEALEASHAVIVVTNHRDVDYDFVIKHSRLVFDARHAIKGEHPNVQSL</sequence>
<dbReference type="AlphaFoldDB" id="A0A5B8Y0G5"/>
<dbReference type="SUPFAM" id="SSF48179">
    <property type="entry name" value="6-phosphogluconate dehydrogenase C-terminal domain-like"/>
    <property type="match status" value="1"/>
</dbReference>
<evidence type="ECO:0000259" key="4">
    <source>
        <dbReference type="SMART" id="SM00984"/>
    </source>
</evidence>
<keyword evidence="1" id="KW-0560">Oxidoreductase</keyword>
<dbReference type="NCBIfam" id="TIGR03026">
    <property type="entry name" value="NDP-sugDHase"/>
    <property type="match status" value="1"/>
</dbReference>
<reference evidence="5 6" key="1">
    <citation type="submission" date="2019-08" db="EMBL/GenBank/DDBJ databases">
        <authorList>
            <person name="Liang Q."/>
        </authorList>
    </citation>
    <scope>NUCLEOTIDE SEQUENCE [LARGE SCALE GENOMIC DNA]</scope>
    <source>
        <strain evidence="5 6">V1718</strain>
    </source>
</reference>
<dbReference type="InterPro" id="IPR036220">
    <property type="entry name" value="UDP-Glc/GDP-Man_DH_C_sf"/>
</dbReference>
<dbReference type="InterPro" id="IPR014026">
    <property type="entry name" value="UDP-Glc/GDP-Man_DH_dimer"/>
</dbReference>
<dbReference type="Pfam" id="PF03720">
    <property type="entry name" value="UDPG_MGDP_dh_C"/>
    <property type="match status" value="1"/>
</dbReference>
<dbReference type="InterPro" id="IPR028359">
    <property type="entry name" value="UDP_ManNAc/GlcNAc_DH"/>
</dbReference>
<evidence type="ECO:0000313" key="6">
    <source>
        <dbReference type="Proteomes" id="UP000321595"/>
    </source>
</evidence>
<gene>
    <name evidence="5" type="ORF">FRD01_18260</name>
</gene>
<organism evidence="5 6">
    <name type="scientific">Microvenator marinus</name>
    <dbReference type="NCBI Taxonomy" id="2600177"/>
    <lineage>
        <taxon>Bacteria</taxon>
        <taxon>Deltaproteobacteria</taxon>
        <taxon>Bradymonadales</taxon>
        <taxon>Microvenatoraceae</taxon>
        <taxon>Microvenator</taxon>
    </lineage>
</organism>
<keyword evidence="2" id="KW-0520">NAD</keyword>
<name>A0A5B8Y0G5_9DELT</name>
<dbReference type="PANTHER" id="PTHR43491">
    <property type="entry name" value="UDP-N-ACETYL-D-MANNOSAMINE DEHYDROGENASE"/>
    <property type="match status" value="1"/>
</dbReference>
<dbReference type="EMBL" id="CP042467">
    <property type="protein sequence ID" value="QED29149.1"/>
    <property type="molecule type" value="Genomic_DNA"/>
</dbReference>
<dbReference type="GO" id="GO:0016616">
    <property type="term" value="F:oxidoreductase activity, acting on the CH-OH group of donors, NAD or NADP as acceptor"/>
    <property type="evidence" value="ECO:0007669"/>
    <property type="project" value="InterPro"/>
</dbReference>
<proteinExistence type="inferred from homology"/>
<dbReference type="KEGG" id="bbae:FRD01_18260"/>
<evidence type="ECO:0000256" key="3">
    <source>
        <dbReference type="PIRNR" id="PIRNR000124"/>
    </source>
</evidence>
<evidence type="ECO:0000256" key="1">
    <source>
        <dbReference type="ARBA" id="ARBA00023002"/>
    </source>
</evidence>
<dbReference type="GO" id="GO:0016628">
    <property type="term" value="F:oxidoreductase activity, acting on the CH-CH group of donors, NAD or NADP as acceptor"/>
    <property type="evidence" value="ECO:0007669"/>
    <property type="project" value="InterPro"/>
</dbReference>
<protein>
    <submittedName>
        <fullName evidence="5">Nucleotide sugar dehydrogenase</fullName>
    </submittedName>
</protein>
<dbReference type="InterPro" id="IPR001732">
    <property type="entry name" value="UDP-Glc/GDP-Man_DH_N"/>
</dbReference>
<dbReference type="PIRSF" id="PIRSF500136">
    <property type="entry name" value="UDP_ManNAc_DH"/>
    <property type="match status" value="1"/>
</dbReference>
<evidence type="ECO:0000313" key="5">
    <source>
        <dbReference type="EMBL" id="QED29149.1"/>
    </source>
</evidence>
<comment type="similarity">
    <text evidence="3">Belongs to the UDP-glucose/GDP-mannose dehydrogenase family.</text>
</comment>
<keyword evidence="6" id="KW-1185">Reference proteome</keyword>
<dbReference type="Gene3D" id="3.40.50.720">
    <property type="entry name" value="NAD(P)-binding Rossmann-like Domain"/>
    <property type="match status" value="2"/>
</dbReference>
<dbReference type="Proteomes" id="UP000321595">
    <property type="component" value="Chromosome"/>
</dbReference>